<evidence type="ECO:0000256" key="4">
    <source>
        <dbReference type="ARBA" id="ARBA00023187"/>
    </source>
</evidence>
<feature type="region of interest" description="Disordered" evidence="6">
    <location>
        <begin position="88"/>
        <end position="123"/>
    </location>
</feature>
<dbReference type="GO" id="GO:0016556">
    <property type="term" value="P:mRNA modification"/>
    <property type="evidence" value="ECO:0007669"/>
    <property type="project" value="InterPro"/>
</dbReference>
<dbReference type="AlphaFoldDB" id="A0A8R7Q8N9"/>
<name>A0A8R7Q8N9_TRIUA</name>
<accession>A0A8R7Q8N9</accession>
<dbReference type="PANTHER" id="PTHR15217">
    <property type="entry name" value="WILMS' TUMOR 1-ASSOCIATING PROTEIN"/>
    <property type="match status" value="1"/>
</dbReference>
<dbReference type="Pfam" id="PF17098">
    <property type="entry name" value="Wtap"/>
    <property type="match status" value="1"/>
</dbReference>
<dbReference type="PANTHER" id="PTHR15217:SF0">
    <property type="entry name" value="PRE-MRNA-SPLICING REGULATOR WTAP"/>
    <property type="match status" value="1"/>
</dbReference>
<keyword evidence="4" id="KW-0508">mRNA splicing</keyword>
<dbReference type="Gramene" id="TuG1812G0500000602.01.T01">
    <property type="protein sequence ID" value="TuG1812G0500000602.01.T01"/>
    <property type="gene ID" value="TuG1812G0500000602.01"/>
</dbReference>
<keyword evidence="3" id="KW-0507">mRNA processing</keyword>
<evidence type="ECO:0000256" key="1">
    <source>
        <dbReference type="ARBA" id="ARBA00004123"/>
    </source>
</evidence>
<proteinExistence type="inferred from homology"/>
<dbReference type="GO" id="GO:0006397">
    <property type="term" value="P:mRNA processing"/>
    <property type="evidence" value="ECO:0007669"/>
    <property type="project" value="UniProtKB-KW"/>
</dbReference>
<organism evidence="7 8">
    <name type="scientific">Triticum urartu</name>
    <name type="common">Red wild einkorn</name>
    <name type="synonym">Crithodium urartu</name>
    <dbReference type="NCBI Taxonomy" id="4572"/>
    <lineage>
        <taxon>Eukaryota</taxon>
        <taxon>Viridiplantae</taxon>
        <taxon>Streptophyta</taxon>
        <taxon>Embryophyta</taxon>
        <taxon>Tracheophyta</taxon>
        <taxon>Spermatophyta</taxon>
        <taxon>Magnoliopsida</taxon>
        <taxon>Liliopsida</taxon>
        <taxon>Poales</taxon>
        <taxon>Poaceae</taxon>
        <taxon>BOP clade</taxon>
        <taxon>Pooideae</taxon>
        <taxon>Triticodae</taxon>
        <taxon>Triticeae</taxon>
        <taxon>Triticinae</taxon>
        <taxon>Triticum</taxon>
    </lineage>
</organism>
<dbReference type="GO" id="GO:0005634">
    <property type="term" value="C:nucleus"/>
    <property type="evidence" value="ECO:0007669"/>
    <property type="project" value="UniProtKB-SubCell"/>
</dbReference>
<dbReference type="GO" id="GO:0008380">
    <property type="term" value="P:RNA splicing"/>
    <property type="evidence" value="ECO:0007669"/>
    <property type="project" value="UniProtKB-KW"/>
</dbReference>
<dbReference type="EnsemblPlants" id="TuG1812G0500000602.01.T01">
    <property type="protein sequence ID" value="TuG1812G0500000602.01.T01"/>
    <property type="gene ID" value="TuG1812G0500000602.01"/>
</dbReference>
<dbReference type="Proteomes" id="UP000015106">
    <property type="component" value="Chromosome 5"/>
</dbReference>
<keyword evidence="8" id="KW-1185">Reference proteome</keyword>
<evidence type="ECO:0000256" key="3">
    <source>
        <dbReference type="ARBA" id="ARBA00022664"/>
    </source>
</evidence>
<comment type="subcellular location">
    <subcellularLocation>
        <location evidence="1">Nucleus</location>
    </subcellularLocation>
</comment>
<reference evidence="7" key="2">
    <citation type="submission" date="2018-03" db="EMBL/GenBank/DDBJ databases">
        <title>The Triticum urartu genome reveals the dynamic nature of wheat genome evolution.</title>
        <authorList>
            <person name="Ling H."/>
            <person name="Ma B."/>
            <person name="Shi X."/>
            <person name="Liu H."/>
            <person name="Dong L."/>
            <person name="Sun H."/>
            <person name="Cao Y."/>
            <person name="Gao Q."/>
            <person name="Zheng S."/>
            <person name="Li Y."/>
            <person name="Yu Y."/>
            <person name="Du H."/>
            <person name="Qi M."/>
            <person name="Li Y."/>
            <person name="Yu H."/>
            <person name="Cui Y."/>
            <person name="Wang N."/>
            <person name="Chen C."/>
            <person name="Wu H."/>
            <person name="Zhao Y."/>
            <person name="Zhang J."/>
            <person name="Li Y."/>
            <person name="Zhou W."/>
            <person name="Zhang B."/>
            <person name="Hu W."/>
            <person name="Eijk M."/>
            <person name="Tang J."/>
            <person name="Witsenboer H."/>
            <person name="Zhao S."/>
            <person name="Li Z."/>
            <person name="Zhang A."/>
            <person name="Wang D."/>
            <person name="Liang C."/>
        </authorList>
    </citation>
    <scope>NUCLEOTIDE SEQUENCE [LARGE SCALE GENOMIC DNA]</scope>
    <source>
        <strain evidence="7">cv. G1812</strain>
    </source>
</reference>
<reference evidence="7" key="3">
    <citation type="submission" date="2022-06" db="UniProtKB">
        <authorList>
            <consortium name="EnsemblPlants"/>
        </authorList>
    </citation>
    <scope>IDENTIFICATION</scope>
</reference>
<evidence type="ECO:0000313" key="8">
    <source>
        <dbReference type="Proteomes" id="UP000015106"/>
    </source>
</evidence>
<comment type="similarity">
    <text evidence="2">Belongs to the fl(2)d family.</text>
</comment>
<evidence type="ECO:0000256" key="2">
    <source>
        <dbReference type="ARBA" id="ARBA00010313"/>
    </source>
</evidence>
<sequence length="123" mass="13914">MLMAKCRTLQEENEEIGAMAFEGKIHELGMKIAVPKTPNNQLGNQFDGLYKLLDGLTNDIERSSELMSILQEELKSTSKDVELTRLKEMLSQKEATEEDTDMEERDRAAKDTDAPDPQPIKVD</sequence>
<evidence type="ECO:0000313" key="7">
    <source>
        <dbReference type="EnsemblPlants" id="TuG1812G0500000602.01.T01"/>
    </source>
</evidence>
<protein>
    <submittedName>
        <fullName evidence="7">Uncharacterized protein</fullName>
    </submittedName>
</protein>
<dbReference type="InterPro" id="IPR033757">
    <property type="entry name" value="WTAP"/>
</dbReference>
<evidence type="ECO:0000256" key="5">
    <source>
        <dbReference type="ARBA" id="ARBA00023242"/>
    </source>
</evidence>
<reference evidence="8" key="1">
    <citation type="journal article" date="2013" name="Nature">
        <title>Draft genome of the wheat A-genome progenitor Triticum urartu.</title>
        <authorList>
            <person name="Ling H.Q."/>
            <person name="Zhao S."/>
            <person name="Liu D."/>
            <person name="Wang J."/>
            <person name="Sun H."/>
            <person name="Zhang C."/>
            <person name="Fan H."/>
            <person name="Li D."/>
            <person name="Dong L."/>
            <person name="Tao Y."/>
            <person name="Gao C."/>
            <person name="Wu H."/>
            <person name="Li Y."/>
            <person name="Cui Y."/>
            <person name="Guo X."/>
            <person name="Zheng S."/>
            <person name="Wang B."/>
            <person name="Yu K."/>
            <person name="Liang Q."/>
            <person name="Yang W."/>
            <person name="Lou X."/>
            <person name="Chen J."/>
            <person name="Feng M."/>
            <person name="Jian J."/>
            <person name="Zhang X."/>
            <person name="Luo G."/>
            <person name="Jiang Y."/>
            <person name="Liu J."/>
            <person name="Wang Z."/>
            <person name="Sha Y."/>
            <person name="Zhang B."/>
            <person name="Wu H."/>
            <person name="Tang D."/>
            <person name="Shen Q."/>
            <person name="Xue P."/>
            <person name="Zou S."/>
            <person name="Wang X."/>
            <person name="Liu X."/>
            <person name="Wang F."/>
            <person name="Yang Y."/>
            <person name="An X."/>
            <person name="Dong Z."/>
            <person name="Zhang K."/>
            <person name="Zhang X."/>
            <person name="Luo M.C."/>
            <person name="Dvorak J."/>
            <person name="Tong Y."/>
            <person name="Wang J."/>
            <person name="Yang H."/>
            <person name="Li Z."/>
            <person name="Wang D."/>
            <person name="Zhang A."/>
            <person name="Wang J."/>
        </authorList>
    </citation>
    <scope>NUCLEOTIDE SEQUENCE</scope>
    <source>
        <strain evidence="8">cv. G1812</strain>
    </source>
</reference>
<evidence type="ECO:0000256" key="6">
    <source>
        <dbReference type="SAM" id="MobiDB-lite"/>
    </source>
</evidence>
<dbReference type="GO" id="GO:0000381">
    <property type="term" value="P:regulation of alternative mRNA splicing, via spliceosome"/>
    <property type="evidence" value="ECO:0007669"/>
    <property type="project" value="InterPro"/>
</dbReference>
<feature type="compositionally biased region" description="Basic and acidic residues" evidence="6">
    <location>
        <begin position="104"/>
        <end position="113"/>
    </location>
</feature>
<keyword evidence="5" id="KW-0539">Nucleus</keyword>